<gene>
    <name evidence="3" type="ORF">HDK90DRAFT_487430</name>
</gene>
<dbReference type="InterPro" id="IPR001128">
    <property type="entry name" value="Cyt_P450"/>
</dbReference>
<evidence type="ECO:0000313" key="4">
    <source>
        <dbReference type="Proteomes" id="UP001492380"/>
    </source>
</evidence>
<protein>
    <submittedName>
        <fullName evidence="3">Cytochrome P450</fullName>
    </submittedName>
</protein>
<dbReference type="InterPro" id="IPR050121">
    <property type="entry name" value="Cytochrome_P450_monoxygenase"/>
</dbReference>
<keyword evidence="2" id="KW-0812">Transmembrane</keyword>
<dbReference type="PRINTS" id="PR00385">
    <property type="entry name" value="P450"/>
</dbReference>
<dbReference type="SUPFAM" id="SSF48264">
    <property type="entry name" value="Cytochrome P450"/>
    <property type="match status" value="1"/>
</dbReference>
<dbReference type="CDD" id="cd11069">
    <property type="entry name" value="CYP_FUM15-like"/>
    <property type="match status" value="1"/>
</dbReference>
<accession>A0ABR1YMI6</accession>
<dbReference type="Proteomes" id="UP001492380">
    <property type="component" value="Unassembled WGS sequence"/>
</dbReference>
<feature type="transmembrane region" description="Helical" evidence="2">
    <location>
        <begin position="36"/>
        <end position="55"/>
    </location>
</feature>
<proteinExistence type="inferred from homology"/>
<organism evidence="3 4">
    <name type="scientific">Phyllosticta capitalensis</name>
    <dbReference type="NCBI Taxonomy" id="121624"/>
    <lineage>
        <taxon>Eukaryota</taxon>
        <taxon>Fungi</taxon>
        <taxon>Dikarya</taxon>
        <taxon>Ascomycota</taxon>
        <taxon>Pezizomycotina</taxon>
        <taxon>Dothideomycetes</taxon>
        <taxon>Dothideomycetes incertae sedis</taxon>
        <taxon>Botryosphaeriales</taxon>
        <taxon>Phyllostictaceae</taxon>
        <taxon>Phyllosticta</taxon>
    </lineage>
</organism>
<keyword evidence="2" id="KW-1133">Transmembrane helix</keyword>
<keyword evidence="2" id="KW-0472">Membrane</keyword>
<dbReference type="EMBL" id="JBBWRZ010000006">
    <property type="protein sequence ID" value="KAK8233718.1"/>
    <property type="molecule type" value="Genomic_DNA"/>
</dbReference>
<keyword evidence="4" id="KW-1185">Reference proteome</keyword>
<comment type="caution">
    <text evidence="3">The sequence shown here is derived from an EMBL/GenBank/DDBJ whole genome shotgun (WGS) entry which is preliminary data.</text>
</comment>
<reference evidence="3 4" key="1">
    <citation type="submission" date="2024-04" db="EMBL/GenBank/DDBJ databases">
        <title>Phyllosticta paracitricarpa is synonymous to the EU quarantine fungus P. citricarpa based on phylogenomic analyses.</title>
        <authorList>
            <consortium name="Lawrence Berkeley National Laboratory"/>
            <person name="Van Ingen-Buijs V.A."/>
            <person name="Van Westerhoven A.C."/>
            <person name="Haridas S."/>
            <person name="Skiadas P."/>
            <person name="Martin F."/>
            <person name="Groenewald J.Z."/>
            <person name="Crous P.W."/>
            <person name="Seidl M.F."/>
        </authorList>
    </citation>
    <scope>NUCLEOTIDE SEQUENCE [LARGE SCALE GENOMIC DNA]</scope>
    <source>
        <strain evidence="3 4">CBS 123374</strain>
    </source>
</reference>
<dbReference type="PANTHER" id="PTHR24305">
    <property type="entry name" value="CYTOCHROME P450"/>
    <property type="match status" value="1"/>
</dbReference>
<evidence type="ECO:0000313" key="3">
    <source>
        <dbReference type="EMBL" id="KAK8233718.1"/>
    </source>
</evidence>
<dbReference type="InterPro" id="IPR036396">
    <property type="entry name" value="Cyt_P450_sf"/>
</dbReference>
<dbReference type="Pfam" id="PF00067">
    <property type="entry name" value="p450"/>
    <property type="match status" value="1"/>
</dbReference>
<name>A0ABR1YMI6_9PEZI</name>
<evidence type="ECO:0000256" key="1">
    <source>
        <dbReference type="ARBA" id="ARBA00010617"/>
    </source>
</evidence>
<dbReference type="PRINTS" id="PR00463">
    <property type="entry name" value="EP450I"/>
</dbReference>
<sequence>MAPVLPLAAASLAESALLGRYASPAYILHDSPLKRALILFAIQTFIWFVWSVAIYPHYISPLRKLPQPEGGSFFMGHFTQIRKEPTGWPHKEWIRTLPNEGLFHYRFAFNAPRVAVTSPKGLAEVLVHKNYDFIKPQQVRHGLGRVLGVGVLLAEGDEHKRQRRLLMPAFSFRHVKDLYRVFWAKASEGTRAMVAQLESQGDDNVMNIQSFASRITLDIIGAAGMGHDFNAIENPNSELNATYRRIFQPNKVAAALALLGNFVPLALLRLLPIKRNFEIDDAANTIKRICYDLIDQKKQKMEKGEQVDTDIISVAIRSGGFSDEDLVNQMMTFLAAGHETTATSLTWAGFLFSQKPKVLKRLREEVRAHLPSPKDANSTITSKDIDQMPYLNAVVNEILRLKPPVPATLRVTAYDTTILGHHVPKGTTVIVPILAINTNPEFWGDDADEFNPDRWMEPGCANTGGADSNYAVETFIHGPRSCIGSSFAKAEFACILAAWAGTFDMEFADPATPDKVEIQSGVTARPKGGMPLKLKVVDGW</sequence>
<comment type="similarity">
    <text evidence="1">Belongs to the cytochrome P450 family.</text>
</comment>
<dbReference type="PANTHER" id="PTHR24305:SF166">
    <property type="entry name" value="CYTOCHROME P450 12A4, MITOCHONDRIAL-RELATED"/>
    <property type="match status" value="1"/>
</dbReference>
<dbReference type="Gene3D" id="1.10.630.10">
    <property type="entry name" value="Cytochrome P450"/>
    <property type="match status" value="1"/>
</dbReference>
<evidence type="ECO:0000256" key="2">
    <source>
        <dbReference type="SAM" id="Phobius"/>
    </source>
</evidence>
<dbReference type="InterPro" id="IPR002401">
    <property type="entry name" value="Cyt_P450_E_grp-I"/>
</dbReference>